<evidence type="ECO:0000313" key="3">
    <source>
        <dbReference type="Proteomes" id="UP000323632"/>
    </source>
</evidence>
<keyword evidence="2" id="KW-0269">Exonuclease</keyword>
<sequence>MKLQLKRPIVFIDIEGTGIDCDVDRIVELSLVKLHPNGEREIKTRRINPIIPIPESATAIHGITNDDIANEPTFKLLAKSLIDFISECDFAGFNSLRYDFPLLYNEFRRAGIEWNYKASYLVDVGNIFKIKEQRTLTAAYKFYCNKDLEGAHGAEADTVATAEVLASQLDRYEDLPSDVSELALISNYDSPILDISGKFTSNDAGDILINFGKYRGQPASEHLDFIHWMYFKADFNPDTNNICEMLLQGY</sequence>
<dbReference type="RefSeq" id="WP_150034282.1">
    <property type="nucleotide sequence ID" value="NZ_VWSH01000004.1"/>
</dbReference>
<dbReference type="SUPFAM" id="SSF53098">
    <property type="entry name" value="Ribonuclease H-like"/>
    <property type="match status" value="1"/>
</dbReference>
<dbReference type="AlphaFoldDB" id="A0A5M6CHX0"/>
<comment type="caution">
    <text evidence="2">The sequence shown here is derived from an EMBL/GenBank/DDBJ whole genome shotgun (WGS) entry which is preliminary data.</text>
</comment>
<dbReference type="PANTHER" id="PTHR30231">
    <property type="entry name" value="DNA POLYMERASE III SUBUNIT EPSILON"/>
    <property type="match status" value="1"/>
</dbReference>
<dbReference type="GO" id="GO:0008408">
    <property type="term" value="F:3'-5' exonuclease activity"/>
    <property type="evidence" value="ECO:0007669"/>
    <property type="project" value="TreeGrafter"/>
</dbReference>
<evidence type="ECO:0000313" key="2">
    <source>
        <dbReference type="EMBL" id="KAA5532689.1"/>
    </source>
</evidence>
<keyword evidence="2" id="KW-0378">Hydrolase</keyword>
<dbReference type="EMBL" id="VWSH01000004">
    <property type="protein sequence ID" value="KAA5532689.1"/>
    <property type="molecule type" value="Genomic_DNA"/>
</dbReference>
<dbReference type="GO" id="GO:0003676">
    <property type="term" value="F:nucleic acid binding"/>
    <property type="evidence" value="ECO:0007669"/>
    <property type="project" value="InterPro"/>
</dbReference>
<dbReference type="InterPro" id="IPR012337">
    <property type="entry name" value="RNaseH-like_sf"/>
</dbReference>
<dbReference type="InterPro" id="IPR036397">
    <property type="entry name" value="RNaseH_sf"/>
</dbReference>
<dbReference type="GO" id="GO:0005829">
    <property type="term" value="C:cytosol"/>
    <property type="evidence" value="ECO:0007669"/>
    <property type="project" value="TreeGrafter"/>
</dbReference>
<dbReference type="SMART" id="SM00479">
    <property type="entry name" value="EXOIII"/>
    <property type="match status" value="1"/>
</dbReference>
<dbReference type="InterPro" id="IPR013520">
    <property type="entry name" value="Ribonucl_H"/>
</dbReference>
<dbReference type="Proteomes" id="UP000323632">
    <property type="component" value="Unassembled WGS sequence"/>
</dbReference>
<dbReference type="GO" id="GO:0045004">
    <property type="term" value="P:DNA replication proofreading"/>
    <property type="evidence" value="ECO:0007669"/>
    <property type="project" value="TreeGrafter"/>
</dbReference>
<keyword evidence="3" id="KW-1185">Reference proteome</keyword>
<protein>
    <submittedName>
        <fullName evidence="2">3'-5' exonuclease</fullName>
    </submittedName>
</protein>
<reference evidence="2 3" key="1">
    <citation type="submission" date="2019-09" db="EMBL/GenBank/DDBJ databases">
        <title>Genome sequence and assembly of Taibaiella sp.</title>
        <authorList>
            <person name="Chhetri G."/>
        </authorList>
    </citation>
    <scope>NUCLEOTIDE SEQUENCE [LARGE SCALE GENOMIC DNA]</scope>
    <source>
        <strain evidence="2 3">KVB11</strain>
    </source>
</reference>
<dbReference type="PANTHER" id="PTHR30231:SF41">
    <property type="entry name" value="DNA POLYMERASE III SUBUNIT EPSILON"/>
    <property type="match status" value="1"/>
</dbReference>
<proteinExistence type="predicted"/>
<organism evidence="2 3">
    <name type="scientific">Taibaiella lutea</name>
    <dbReference type="NCBI Taxonomy" id="2608001"/>
    <lineage>
        <taxon>Bacteria</taxon>
        <taxon>Pseudomonadati</taxon>
        <taxon>Bacteroidota</taxon>
        <taxon>Chitinophagia</taxon>
        <taxon>Chitinophagales</taxon>
        <taxon>Chitinophagaceae</taxon>
        <taxon>Taibaiella</taxon>
    </lineage>
</organism>
<keyword evidence="2" id="KW-0540">Nuclease</keyword>
<dbReference type="Gene3D" id="3.30.420.10">
    <property type="entry name" value="Ribonuclease H-like superfamily/Ribonuclease H"/>
    <property type="match status" value="1"/>
</dbReference>
<dbReference type="CDD" id="cd06127">
    <property type="entry name" value="DEDDh"/>
    <property type="match status" value="1"/>
</dbReference>
<dbReference type="Pfam" id="PF00929">
    <property type="entry name" value="RNase_T"/>
    <property type="match status" value="1"/>
</dbReference>
<accession>A0A5M6CHX0</accession>
<name>A0A5M6CHX0_9BACT</name>
<evidence type="ECO:0000259" key="1">
    <source>
        <dbReference type="SMART" id="SM00479"/>
    </source>
</evidence>
<gene>
    <name evidence="2" type="ORF">F0919_18080</name>
</gene>
<feature type="domain" description="Exonuclease" evidence="1">
    <location>
        <begin position="8"/>
        <end position="174"/>
    </location>
</feature>